<reference evidence="1" key="1">
    <citation type="submission" date="2016-06" db="UniProtKB">
        <authorList>
            <consortium name="WormBaseParasite"/>
        </authorList>
    </citation>
    <scope>IDENTIFICATION</scope>
</reference>
<protein>
    <submittedName>
        <fullName evidence="1">BTB/POZ domain-containing protein</fullName>
    </submittedName>
</protein>
<proteinExistence type="predicted"/>
<name>A0A183KEG8_9TREM</name>
<organism evidence="1">
    <name type="scientific">Schistosoma curassoni</name>
    <dbReference type="NCBI Taxonomy" id="6186"/>
    <lineage>
        <taxon>Eukaryota</taxon>
        <taxon>Metazoa</taxon>
        <taxon>Spiralia</taxon>
        <taxon>Lophotrochozoa</taxon>
        <taxon>Platyhelminthes</taxon>
        <taxon>Trematoda</taxon>
        <taxon>Digenea</taxon>
        <taxon>Strigeidida</taxon>
        <taxon>Schistosomatoidea</taxon>
        <taxon>Schistosomatidae</taxon>
        <taxon>Schistosoma</taxon>
    </lineage>
</organism>
<evidence type="ECO:0000313" key="1">
    <source>
        <dbReference type="WBParaSite" id="SCUD_0001341401-mRNA-1"/>
    </source>
</evidence>
<dbReference type="WBParaSite" id="SCUD_0001341401-mRNA-1">
    <property type="protein sequence ID" value="SCUD_0001341401-mRNA-1"/>
    <property type="gene ID" value="SCUD_0001341401"/>
</dbReference>
<accession>A0A183KEG8</accession>
<sequence>MGIFFNNLTSGIYLGRDGSHFRFSTDSAITSIRPLSVLHTSALRESLKSTLVSDWIPNGIKWLQASVGSAGKYPIQLSIVSNNADHLGN</sequence>
<dbReference type="AlphaFoldDB" id="A0A183KEG8"/>